<dbReference type="PANTHER" id="PTHR33143">
    <property type="entry name" value="F16F4.1 PROTEIN-RELATED"/>
    <property type="match status" value="1"/>
</dbReference>
<dbReference type="InterPro" id="IPR039607">
    <property type="entry name" value="VQ_8/17/18/20/21/25"/>
</dbReference>
<feature type="region of interest" description="Disordered" evidence="1">
    <location>
        <begin position="1"/>
        <end position="44"/>
    </location>
</feature>
<dbReference type="GO" id="GO:0005634">
    <property type="term" value="C:nucleus"/>
    <property type="evidence" value="ECO:0007669"/>
    <property type="project" value="TreeGrafter"/>
</dbReference>
<feature type="compositionally biased region" description="Low complexity" evidence="1">
    <location>
        <begin position="90"/>
        <end position="118"/>
    </location>
</feature>
<sequence length="174" mass="18972">MDDELSRRRDPGGDRPSTMLGACRDSHTITKPRTGGATTTKLPSPAVRIIHVFSPEIIKTDPANFRELVQKLTGKPTPATSKSTRKSAKKQQQSDITSDGPSSSSSPAAVEAETVAAKAVKEEEEEEISWRIDSSSFEQDLGDIDSFVARLLHMGSSDFSESSLFPIETDHHLF</sequence>
<dbReference type="Pfam" id="PF05678">
    <property type="entry name" value="VQ"/>
    <property type="match status" value="1"/>
</dbReference>
<protein>
    <recommendedName>
        <fullName evidence="2">VQ domain-containing protein</fullName>
    </recommendedName>
</protein>
<dbReference type="InterPro" id="IPR008889">
    <property type="entry name" value="VQ"/>
</dbReference>
<dbReference type="Gramene" id="NC1G0102890.1">
    <property type="protein sequence ID" value="NC1G0102890.1:cds"/>
    <property type="gene ID" value="NC1G0102890"/>
</dbReference>
<gene>
    <name evidence="3" type="ORF">NYM_LOCUS751</name>
</gene>
<feature type="region of interest" description="Disordered" evidence="1">
    <location>
        <begin position="69"/>
        <end position="131"/>
    </location>
</feature>
<dbReference type="EMBL" id="LR721774">
    <property type="protein sequence ID" value="VVV36183.1"/>
    <property type="molecule type" value="Genomic_DNA"/>
</dbReference>
<evidence type="ECO:0000256" key="1">
    <source>
        <dbReference type="SAM" id="MobiDB-lite"/>
    </source>
</evidence>
<dbReference type="AlphaFoldDB" id="A0A5K0V6X0"/>
<dbReference type="OrthoDB" id="693437at2759"/>
<evidence type="ECO:0000259" key="2">
    <source>
        <dbReference type="Pfam" id="PF05678"/>
    </source>
</evidence>
<organism evidence="3">
    <name type="scientific">Nymphaea colorata</name>
    <name type="common">pocket water lily</name>
    <dbReference type="NCBI Taxonomy" id="210225"/>
    <lineage>
        <taxon>Eukaryota</taxon>
        <taxon>Viridiplantae</taxon>
        <taxon>Streptophyta</taxon>
        <taxon>Embryophyta</taxon>
        <taxon>Tracheophyta</taxon>
        <taxon>Spermatophyta</taxon>
        <taxon>Magnoliopsida</taxon>
        <taxon>Nymphaeales</taxon>
        <taxon>Nymphaeaceae</taxon>
        <taxon>Nymphaea</taxon>
    </lineage>
</organism>
<dbReference type="PANTHER" id="PTHR33143:SF3">
    <property type="entry name" value="VQ MOTIF-CONTAINING PROTEIN 17-RELATED"/>
    <property type="match status" value="1"/>
</dbReference>
<feature type="compositionally biased region" description="Basic and acidic residues" evidence="1">
    <location>
        <begin position="1"/>
        <end position="13"/>
    </location>
</feature>
<reference evidence="3" key="1">
    <citation type="submission" date="2019-09" db="EMBL/GenBank/DDBJ databases">
        <authorList>
            <person name="Zhang L."/>
        </authorList>
    </citation>
    <scope>NUCLEOTIDE SEQUENCE</scope>
</reference>
<name>A0A5K0V6X0_9MAGN</name>
<proteinExistence type="predicted"/>
<evidence type="ECO:0000313" key="3">
    <source>
        <dbReference type="EMBL" id="VVV36183.1"/>
    </source>
</evidence>
<accession>A0A5K0V6X0</accession>
<feature type="domain" description="VQ" evidence="2">
    <location>
        <begin position="53"/>
        <end position="78"/>
    </location>
</feature>